<gene>
    <name evidence="1" type="ORF">SAMN05192569_103227</name>
</gene>
<sequence>MIDKSVYIAVERKIFLVKMREKRRKHEGKRHARIAKGTDMYSFCWTGRKLAIDV</sequence>
<name>A0A1I0TJB1_9BACL</name>
<dbReference type="Proteomes" id="UP000198650">
    <property type="component" value="Unassembled WGS sequence"/>
</dbReference>
<proteinExistence type="predicted"/>
<evidence type="ECO:0000313" key="2">
    <source>
        <dbReference type="Proteomes" id="UP000198650"/>
    </source>
</evidence>
<protein>
    <submittedName>
        <fullName evidence="1">Uncharacterized protein</fullName>
    </submittedName>
</protein>
<reference evidence="2" key="1">
    <citation type="submission" date="2016-10" db="EMBL/GenBank/DDBJ databases">
        <authorList>
            <person name="Varghese N."/>
            <person name="Submissions S."/>
        </authorList>
    </citation>
    <scope>NUCLEOTIDE SEQUENCE [LARGE SCALE GENOMIC DNA]</scope>
    <source>
        <strain evidence="2">M1</strain>
    </source>
</reference>
<accession>A0A1I0TJB1</accession>
<dbReference type="AlphaFoldDB" id="A0A1I0TJB1"/>
<dbReference type="EMBL" id="FOJS01000032">
    <property type="protein sequence ID" value="SFA51777.1"/>
    <property type="molecule type" value="Genomic_DNA"/>
</dbReference>
<keyword evidence="2" id="KW-1185">Reference proteome</keyword>
<evidence type="ECO:0000313" key="1">
    <source>
        <dbReference type="EMBL" id="SFA51777.1"/>
    </source>
</evidence>
<organism evidence="1 2">
    <name type="scientific">Parageobacillus thermantarcticus</name>
    <dbReference type="NCBI Taxonomy" id="186116"/>
    <lineage>
        <taxon>Bacteria</taxon>
        <taxon>Bacillati</taxon>
        <taxon>Bacillota</taxon>
        <taxon>Bacilli</taxon>
        <taxon>Bacillales</taxon>
        <taxon>Anoxybacillaceae</taxon>
        <taxon>Parageobacillus</taxon>
    </lineage>
</organism>
<dbReference type="STRING" id="186116.SAMN05192569_103227"/>